<organism evidence="7 8">
    <name type="scientific">Hordeum vulgare subsp. vulgare</name>
    <name type="common">Domesticated barley</name>
    <dbReference type="NCBI Taxonomy" id="112509"/>
    <lineage>
        <taxon>Eukaryota</taxon>
        <taxon>Viridiplantae</taxon>
        <taxon>Streptophyta</taxon>
        <taxon>Embryophyta</taxon>
        <taxon>Tracheophyta</taxon>
        <taxon>Spermatophyta</taxon>
        <taxon>Magnoliopsida</taxon>
        <taxon>Liliopsida</taxon>
        <taxon>Poales</taxon>
        <taxon>Poaceae</taxon>
        <taxon>BOP clade</taxon>
        <taxon>Pooideae</taxon>
        <taxon>Triticodae</taxon>
        <taxon>Triticeae</taxon>
        <taxon>Hordeinae</taxon>
        <taxon>Hordeum</taxon>
    </lineage>
</organism>
<keyword evidence="5" id="KW-0611">Plant defense</keyword>
<feature type="domain" description="Disease resistance N-terminal" evidence="6">
    <location>
        <begin position="12"/>
        <end position="90"/>
    </location>
</feature>
<reference evidence="7" key="2">
    <citation type="submission" date="2020-10" db="EMBL/GenBank/DDBJ databases">
        <authorList>
            <person name="Scholz U."/>
            <person name="Mascher M."/>
            <person name="Fiebig A."/>
        </authorList>
    </citation>
    <scope>NUCLEOTIDE SEQUENCE [LARGE SCALE GENOMIC DNA]</scope>
    <source>
        <strain evidence="7">cv. Morex</strain>
    </source>
</reference>
<keyword evidence="4" id="KW-0547">Nucleotide-binding</keyword>
<dbReference type="RefSeq" id="XP_044970363.1">
    <property type="nucleotide sequence ID" value="XM_045114428.1"/>
</dbReference>
<evidence type="ECO:0000256" key="1">
    <source>
        <dbReference type="ARBA" id="ARBA00008894"/>
    </source>
</evidence>
<dbReference type="PANTHER" id="PTHR33377">
    <property type="entry name" value="OS10G0134700 PROTEIN-RELATED"/>
    <property type="match status" value="1"/>
</dbReference>
<dbReference type="InterPro" id="IPR027417">
    <property type="entry name" value="P-loop_NTPase"/>
</dbReference>
<evidence type="ECO:0000256" key="3">
    <source>
        <dbReference type="ARBA" id="ARBA00022737"/>
    </source>
</evidence>
<reference evidence="8" key="1">
    <citation type="journal article" date="2012" name="Nature">
        <title>A physical, genetic and functional sequence assembly of the barley genome.</title>
        <authorList>
            <consortium name="The International Barley Genome Sequencing Consortium"/>
            <person name="Mayer K.F."/>
            <person name="Waugh R."/>
            <person name="Brown J.W."/>
            <person name="Schulman A."/>
            <person name="Langridge P."/>
            <person name="Platzer M."/>
            <person name="Fincher G.B."/>
            <person name="Muehlbauer G.J."/>
            <person name="Sato K."/>
            <person name="Close T.J."/>
            <person name="Wise R.P."/>
            <person name="Stein N."/>
        </authorList>
    </citation>
    <scope>NUCLEOTIDE SEQUENCE [LARGE SCALE GENOMIC DNA]</scope>
    <source>
        <strain evidence="8">cv. Morex</strain>
    </source>
</reference>
<proteinExistence type="inferred from homology"/>
<dbReference type="Gramene" id="HORVU.MOREX.r3.2HG0183990.1">
    <property type="protein sequence ID" value="HORVU.MOREX.r3.2HG0183990.1.CDS1"/>
    <property type="gene ID" value="HORVU.MOREX.r3.2HG0183990"/>
</dbReference>
<dbReference type="GO" id="GO:0006952">
    <property type="term" value="P:defense response"/>
    <property type="evidence" value="ECO:0007669"/>
    <property type="project" value="UniProtKB-KW"/>
</dbReference>
<keyword evidence="3" id="KW-0677">Repeat</keyword>
<dbReference type="Gramene" id="HORVU.MOREX.r2.2HG0152280.1">
    <property type="protein sequence ID" value="HORVU.MOREX.r2.2HG0152280.1.CDS.1"/>
    <property type="gene ID" value="HORVU.MOREX.r2.2HG0152280"/>
</dbReference>
<sequence length="515" mass="57958">MDILVSAITGDLVSRLASFVISKYFRQQPGIDMILQRLQRVVQRMDTVVEEADGRRITNQGMLRQLKTLRQGMYTGHYILDALRFQAAHEVEVEVSHSLTSALLSESSSLAKRLRFSGGAGGGGSSSNREAAAALMFGANNSIREELHRLVSSLEDTMDAGMKEFLFFLETYPPVLRQPYAAYLLLENCMFGRQTEREQVLDFLLHPAATPILAVLPIVGPLRSGKTTLVEHVCRDDNVRSHFSMILFFPEGSLEDERVIDLRGSGNFKVRHQNHYTQSHSRFLVIVETSKDINERSWRSLKSCVTRMAPCGGSKIIVTSRSERIVDLGTTEALRLGRVPREAYWYFFKSLAFGSMDPDEHPSMAVMAMEIASEHRQCLMGGHMVARLLRDNFSPSFWRAVLGSVRAYRNAHHLMCEDGQRYYWRLGRSCEYFLISSHYQSDSSEQVPKISVQEIILGRGGALPKGKFEALAWRSCIPPYYNYTVSCMMSAPQPTAGTKRKEVCAAGERTLGLSL</sequence>
<dbReference type="Pfam" id="PF18052">
    <property type="entry name" value="Rx_N"/>
    <property type="match status" value="1"/>
</dbReference>
<dbReference type="GeneID" id="123430570"/>
<protein>
    <recommendedName>
        <fullName evidence="6">Disease resistance N-terminal domain-containing protein</fullName>
    </recommendedName>
</protein>
<evidence type="ECO:0000259" key="6">
    <source>
        <dbReference type="Pfam" id="PF18052"/>
    </source>
</evidence>
<evidence type="ECO:0000313" key="8">
    <source>
        <dbReference type="Proteomes" id="UP000011116"/>
    </source>
</evidence>
<dbReference type="OrthoDB" id="10308909at2759"/>
<comment type="similarity">
    <text evidence="1">Belongs to the disease resistance NB-LRR family.</text>
</comment>
<accession>A0A8I6WW95</accession>
<dbReference type="EnsemblPlants" id="HORVU.MOREX.r3.2HG0183990.1">
    <property type="protein sequence ID" value="HORVU.MOREX.r3.2HG0183990.1.CDS1"/>
    <property type="gene ID" value="HORVU.MOREX.r3.2HG0183990"/>
</dbReference>
<keyword evidence="8" id="KW-1185">Reference proteome</keyword>
<evidence type="ECO:0000256" key="5">
    <source>
        <dbReference type="ARBA" id="ARBA00022821"/>
    </source>
</evidence>
<dbReference type="InterPro" id="IPR041118">
    <property type="entry name" value="Rx_N"/>
</dbReference>
<dbReference type="GO" id="GO:0000166">
    <property type="term" value="F:nucleotide binding"/>
    <property type="evidence" value="ECO:0007669"/>
    <property type="project" value="UniProtKB-KW"/>
</dbReference>
<keyword evidence="2" id="KW-0433">Leucine-rich repeat</keyword>
<dbReference type="SUPFAM" id="SSF52540">
    <property type="entry name" value="P-loop containing nucleoside triphosphate hydrolases"/>
    <property type="match status" value="1"/>
</dbReference>
<dbReference type="KEGG" id="hvg:123430570"/>
<reference evidence="7" key="3">
    <citation type="submission" date="2022-01" db="UniProtKB">
        <authorList>
            <consortium name="EnsemblPlants"/>
        </authorList>
    </citation>
    <scope>IDENTIFICATION</scope>
    <source>
        <strain evidence="7">subsp. vulgare</strain>
    </source>
</reference>
<dbReference type="PANTHER" id="PTHR33377:SF109">
    <property type="entry name" value="GENOME ASSEMBLY, CHROMOSOME: II"/>
    <property type="match status" value="1"/>
</dbReference>
<gene>
    <name evidence="7" type="primary">LOC123430570</name>
</gene>
<dbReference type="Gene3D" id="3.40.50.300">
    <property type="entry name" value="P-loop containing nucleotide triphosphate hydrolases"/>
    <property type="match status" value="1"/>
</dbReference>
<dbReference type="AlphaFoldDB" id="A0A8I6WW95"/>
<evidence type="ECO:0000313" key="7">
    <source>
        <dbReference type="EnsemblPlants" id="HORVU.MOREX.r3.2HG0183990.1.CDS1"/>
    </source>
</evidence>
<dbReference type="Proteomes" id="UP000011116">
    <property type="component" value="Chromosome 2H"/>
</dbReference>
<evidence type="ECO:0000256" key="4">
    <source>
        <dbReference type="ARBA" id="ARBA00022741"/>
    </source>
</evidence>
<name>A0A8I6WW95_HORVV</name>
<dbReference type="OMA" id="TRMAPCG"/>
<evidence type="ECO:0000256" key="2">
    <source>
        <dbReference type="ARBA" id="ARBA00022614"/>
    </source>
</evidence>